<dbReference type="Proteomes" id="UP000257014">
    <property type="component" value="Unassembled WGS sequence"/>
</dbReference>
<evidence type="ECO:0000313" key="2">
    <source>
        <dbReference type="Proteomes" id="UP000257014"/>
    </source>
</evidence>
<proteinExistence type="predicted"/>
<sequence>MKRKNLVPVVRFGRCRSGLLSRVVVSSLNLEKRQFLSREQLFSECPRIKIKGKIWKTGGYTYEGEN</sequence>
<comment type="caution">
    <text evidence="1">The sequence shown here is derived from an EMBL/GenBank/DDBJ whole genome shotgun (WGS) entry which is preliminary data.</text>
</comment>
<gene>
    <name evidence="1" type="ORF">C6P37_08960</name>
</gene>
<organism evidence="1 2">
    <name type="scientific">Caldibacillus debilis</name>
    <dbReference type="NCBI Taxonomy" id="301148"/>
    <lineage>
        <taxon>Bacteria</taxon>
        <taxon>Bacillati</taxon>
        <taxon>Bacillota</taxon>
        <taxon>Bacilli</taxon>
        <taxon>Bacillales</taxon>
        <taxon>Bacillaceae</taxon>
        <taxon>Caldibacillus</taxon>
    </lineage>
</organism>
<evidence type="ECO:0000313" key="1">
    <source>
        <dbReference type="EMBL" id="REJ28351.1"/>
    </source>
</evidence>
<name>A0A3E0K470_9BACI</name>
<reference evidence="1 2" key="1">
    <citation type="submission" date="2018-03" db="EMBL/GenBank/DDBJ databases">
        <authorList>
            <person name="Keele B.F."/>
        </authorList>
    </citation>
    <scope>NUCLEOTIDE SEQUENCE [LARGE SCALE GENOMIC DNA]</scope>
    <source>
        <strain evidence="1">ZCTH4_d</strain>
    </source>
</reference>
<dbReference type="EMBL" id="QEWE01000017">
    <property type="protein sequence ID" value="REJ28351.1"/>
    <property type="molecule type" value="Genomic_DNA"/>
</dbReference>
<accession>A0A3E0K470</accession>
<dbReference type="AlphaFoldDB" id="A0A3E0K470"/>
<protein>
    <submittedName>
        <fullName evidence="1">Uncharacterized protein</fullName>
    </submittedName>
</protein>